<feature type="compositionally biased region" description="Polar residues" evidence="1">
    <location>
        <begin position="147"/>
        <end position="163"/>
    </location>
</feature>
<dbReference type="SUPFAM" id="SSF103473">
    <property type="entry name" value="MFS general substrate transporter"/>
    <property type="match status" value="1"/>
</dbReference>
<dbReference type="EMBL" id="JANBOJ010000448">
    <property type="protein sequence ID" value="KAJ1719231.1"/>
    <property type="molecule type" value="Genomic_DNA"/>
</dbReference>
<dbReference type="OrthoDB" id="10674653at2759"/>
<keyword evidence="2" id="KW-0812">Transmembrane</keyword>
<feature type="compositionally biased region" description="Basic residues" evidence="1">
    <location>
        <begin position="197"/>
        <end position="208"/>
    </location>
</feature>
<feature type="transmembrane region" description="Helical" evidence="2">
    <location>
        <begin position="427"/>
        <end position="449"/>
    </location>
</feature>
<feature type="transmembrane region" description="Helical" evidence="2">
    <location>
        <begin position="616"/>
        <end position="635"/>
    </location>
</feature>
<comment type="caution">
    <text evidence="3">The sequence shown here is derived from an EMBL/GenBank/DDBJ whole genome shotgun (WGS) entry which is preliminary data.</text>
</comment>
<evidence type="ECO:0000256" key="2">
    <source>
        <dbReference type="SAM" id="Phobius"/>
    </source>
</evidence>
<name>A0A9W8CP75_9FUNG</name>
<evidence type="ECO:0008006" key="5">
    <source>
        <dbReference type="Google" id="ProtNLM"/>
    </source>
</evidence>
<evidence type="ECO:0000256" key="1">
    <source>
        <dbReference type="SAM" id="MobiDB-lite"/>
    </source>
</evidence>
<dbReference type="AlphaFoldDB" id="A0A9W8CP75"/>
<feature type="transmembrane region" description="Helical" evidence="2">
    <location>
        <begin position="294"/>
        <end position="319"/>
    </location>
</feature>
<feature type="transmembrane region" description="Helical" evidence="2">
    <location>
        <begin position="686"/>
        <end position="705"/>
    </location>
</feature>
<feature type="transmembrane region" description="Helical" evidence="2">
    <location>
        <begin position="487"/>
        <end position="507"/>
    </location>
</feature>
<feature type="compositionally biased region" description="Polar residues" evidence="1">
    <location>
        <begin position="124"/>
        <end position="137"/>
    </location>
</feature>
<evidence type="ECO:0000313" key="4">
    <source>
        <dbReference type="Proteomes" id="UP001149813"/>
    </source>
</evidence>
<feature type="transmembrane region" description="Helical" evidence="2">
    <location>
        <begin position="655"/>
        <end position="674"/>
    </location>
</feature>
<organism evidence="3 4">
    <name type="scientific">Coemansia erecta</name>
    <dbReference type="NCBI Taxonomy" id="147472"/>
    <lineage>
        <taxon>Eukaryota</taxon>
        <taxon>Fungi</taxon>
        <taxon>Fungi incertae sedis</taxon>
        <taxon>Zoopagomycota</taxon>
        <taxon>Kickxellomycotina</taxon>
        <taxon>Kickxellomycetes</taxon>
        <taxon>Kickxellales</taxon>
        <taxon>Kickxellaceae</taxon>
        <taxon>Coemansia</taxon>
    </lineage>
</organism>
<keyword evidence="4" id="KW-1185">Reference proteome</keyword>
<feature type="transmembrane region" description="Helical" evidence="2">
    <location>
        <begin position="456"/>
        <end position="481"/>
    </location>
</feature>
<keyword evidence="2" id="KW-0472">Membrane</keyword>
<protein>
    <recommendedName>
        <fullName evidence="5">MFS general substrate transporter</fullName>
    </recommendedName>
</protein>
<dbReference type="Proteomes" id="UP001149813">
    <property type="component" value="Unassembled WGS sequence"/>
</dbReference>
<dbReference type="InterPro" id="IPR050327">
    <property type="entry name" value="Proton-linked_MCT"/>
</dbReference>
<keyword evidence="2" id="KW-1133">Transmembrane helix</keyword>
<sequence>MKKKSAAGNRSNGEKETEYDQGMQRQPDPGPEPGQEQEHKERSALDTYRMWLNESSSSSSSEGSGGNEEDKVSPREPIREKAAPIRDTSTPLREHSSPLRGQSSSPQSDRPSPLPHGPSPLSDRPSSPTDRSGSQHLQPPKHGGRSHTPSPRSASKGQQQSSRLRLHHNPRRFLAQSLRTMLPSPSPSPSAPERLHPRVPRVPRRGSTTRRGSMDNGMATLYGGDAWLAQARGDDAGGGGFGEEKPAQFVRTSGGFEKPGFYEVSLEEGGEKREEAGRRRRSYRWAYRRPDGRGAWLVALGGVLALWAGWSPLVTYPIFAAYYDRANLASLGLGGDRGHALLDPARGTQGLPARWRYSHGAAVLGAMTGALHVAFVHLAFWASGQAAARRGSRSLRASALAGALLAAGGFFGAAFCRSLGAVCALQGAVAGAGCGLLAAPAWALVPVWFTRRRRLAAGVVAALGAGALPLATAGVVHVLVARHGMRAGLLLHAVLALALGPAASLLMRPRAGPAEGNAGGAAAAPPGRLPRAGLLPLACLLLSALLGGSARTMHLLGLPAHARRVHGDAAYAVYALAAGATLGSAAGAWLDGRWLAAGDAVAGLAALAVWTPAKGLAPVVVAAVGVGAGAGLWAVQVPMAAARWAGGEGAAVPRVLGLVGLATAAGALLAAPAAVAFEDKAPANSAWLPALAGVLSLGAAALALLPQLGRQQKKAGEAE</sequence>
<accession>A0A9W8CP75</accession>
<feature type="compositionally biased region" description="Basic and acidic residues" evidence="1">
    <location>
        <begin position="68"/>
        <end position="84"/>
    </location>
</feature>
<dbReference type="PANTHER" id="PTHR11360">
    <property type="entry name" value="MONOCARBOXYLATE TRANSPORTER"/>
    <property type="match status" value="1"/>
</dbReference>
<gene>
    <name evidence="3" type="ORF">LPJ53_005969</name>
</gene>
<reference evidence="3" key="1">
    <citation type="submission" date="2022-07" db="EMBL/GenBank/DDBJ databases">
        <title>Phylogenomic reconstructions and comparative analyses of Kickxellomycotina fungi.</title>
        <authorList>
            <person name="Reynolds N.K."/>
            <person name="Stajich J.E."/>
            <person name="Barry K."/>
            <person name="Grigoriev I.V."/>
            <person name="Crous P."/>
            <person name="Smith M.E."/>
        </authorList>
    </citation>
    <scope>NUCLEOTIDE SEQUENCE</scope>
    <source>
        <strain evidence="3">NBRC 32514</strain>
    </source>
</reference>
<proteinExistence type="predicted"/>
<feature type="transmembrane region" description="Helical" evidence="2">
    <location>
        <begin position="570"/>
        <end position="589"/>
    </location>
</feature>
<feature type="compositionally biased region" description="Low complexity" evidence="1">
    <location>
        <begin position="53"/>
        <end position="62"/>
    </location>
</feature>
<dbReference type="PANTHER" id="PTHR11360:SF315">
    <property type="entry name" value="TRANSPORTER MCH2-RELATED"/>
    <property type="match status" value="1"/>
</dbReference>
<feature type="region of interest" description="Disordered" evidence="1">
    <location>
        <begin position="1"/>
        <end position="216"/>
    </location>
</feature>
<dbReference type="InterPro" id="IPR036259">
    <property type="entry name" value="MFS_trans_sf"/>
</dbReference>
<feature type="transmembrane region" description="Helical" evidence="2">
    <location>
        <begin position="361"/>
        <end position="382"/>
    </location>
</feature>
<feature type="transmembrane region" description="Helical" evidence="2">
    <location>
        <begin position="394"/>
        <end position="415"/>
    </location>
</feature>
<evidence type="ECO:0000313" key="3">
    <source>
        <dbReference type="EMBL" id="KAJ1719231.1"/>
    </source>
</evidence>